<name>A0ACA9K9B6_9GLOM</name>
<proteinExistence type="predicted"/>
<dbReference type="EMBL" id="CAJVPM010001143">
    <property type="protein sequence ID" value="CAG8460547.1"/>
    <property type="molecule type" value="Genomic_DNA"/>
</dbReference>
<keyword evidence="2" id="KW-1185">Reference proteome</keyword>
<evidence type="ECO:0000313" key="2">
    <source>
        <dbReference type="Proteomes" id="UP000789860"/>
    </source>
</evidence>
<gene>
    <name evidence="1" type="ORF">SCALOS_LOCUS1594</name>
</gene>
<organism evidence="1 2">
    <name type="scientific">Scutellospora calospora</name>
    <dbReference type="NCBI Taxonomy" id="85575"/>
    <lineage>
        <taxon>Eukaryota</taxon>
        <taxon>Fungi</taxon>
        <taxon>Fungi incertae sedis</taxon>
        <taxon>Mucoromycota</taxon>
        <taxon>Glomeromycotina</taxon>
        <taxon>Glomeromycetes</taxon>
        <taxon>Diversisporales</taxon>
        <taxon>Gigasporaceae</taxon>
        <taxon>Scutellospora</taxon>
    </lineage>
</organism>
<dbReference type="Proteomes" id="UP000789860">
    <property type="component" value="Unassembled WGS sequence"/>
</dbReference>
<protein>
    <submittedName>
        <fullName evidence="1">3107_t:CDS:1</fullName>
    </submittedName>
</protein>
<sequence length="644" mass="74128">MESSQYQYKKSPPLPPKEKSKQDNIEEIIMVENNIEENTITKKIDLTKGNLVINCPVPIRELFAGVVPYVDGQEFTSLRYTACTSDPDDFKKEGFTLRQSPKSTKLFIAITMYNENEIQLANTLYGITKNINYICNKKDRQDAWKEVVVCIIADGRKKVSQRVLAYLAVLGIYQDGIMQTNVNNKDVNSHIFEYTTQIAINPVMKMKTANIDEGIVPVQLIFCLKEENKKKINSHRWFFNAFGSVLEPEICVLVDVGTKPGDRSIYELWEEFKKDPKVAGVCGEIVASIDKGCKGCFKFLNPIVGAQNFEYKMSNILDKPFESVFGYVTVLPGAFSAYRYIALQNTITGEGQREEGPLASYFQFEKDDLNTPVESIITANMYLAEDRILCFELFTKRNDGWLLRYIKSSQAKTDIPEDLPELISQRRRWLNGSFFASFYAITHFYYVFRSGHSIFRKFIFCVEILYQALNLLFSWFALGNLYLTFFILGSSFQSQAGNKCSSETSTNKAIFVKEQGGIKAKVTISDENTIKRAHKEAWDELNRRERKVKRKSPKEKLEDSQKFFRTLVLILWIFTNSILIIFIKTNLLDLIINEQIQSQRYDSYVIFIFWSVTGLTVFRFLGSFTYVFSRLFSMLLCGCFCCSN</sequence>
<reference evidence="1" key="1">
    <citation type="submission" date="2021-06" db="EMBL/GenBank/DDBJ databases">
        <authorList>
            <person name="Kallberg Y."/>
            <person name="Tangrot J."/>
            <person name="Rosling A."/>
        </authorList>
    </citation>
    <scope>NUCLEOTIDE SEQUENCE</scope>
    <source>
        <strain evidence="1">AU212A</strain>
    </source>
</reference>
<accession>A0ACA9K9B6</accession>
<comment type="caution">
    <text evidence="1">The sequence shown here is derived from an EMBL/GenBank/DDBJ whole genome shotgun (WGS) entry which is preliminary data.</text>
</comment>
<evidence type="ECO:0000313" key="1">
    <source>
        <dbReference type="EMBL" id="CAG8460547.1"/>
    </source>
</evidence>